<dbReference type="InterPro" id="IPR006282">
    <property type="entry name" value="Thi_PPkinase"/>
</dbReference>
<dbReference type="InterPro" id="IPR007373">
    <property type="entry name" value="Thiamin_PyroPKinase_B1-bd"/>
</dbReference>
<dbReference type="GO" id="GO:0030975">
    <property type="term" value="F:thiamine binding"/>
    <property type="evidence" value="ECO:0007669"/>
    <property type="project" value="UniProtKB-UniRule"/>
</dbReference>
<dbReference type="OrthoDB" id="25149at2759"/>
<dbReference type="Gene3D" id="2.60.120.320">
    <property type="entry name" value="Thiamin pyrophosphokinase, thiamin-binding domain"/>
    <property type="match status" value="1"/>
</dbReference>
<dbReference type="GO" id="GO:0004788">
    <property type="term" value="F:thiamine diphosphokinase activity"/>
    <property type="evidence" value="ECO:0007669"/>
    <property type="project" value="UniProtKB-UniRule"/>
</dbReference>
<dbReference type="PANTHER" id="PTHR13622:SF8">
    <property type="entry name" value="THIAMIN PYROPHOSPHOKINASE 1"/>
    <property type="match status" value="1"/>
</dbReference>
<dbReference type="InterPro" id="IPR007371">
    <property type="entry name" value="TPK_catalytic"/>
</dbReference>
<comment type="pathway">
    <text evidence="1 7">Cofactor biosynthesis; thiamine diphosphate biosynthesis; thiamine diphosphate from thiamine: step 1/1.</text>
</comment>
<dbReference type="Proteomes" id="UP000664132">
    <property type="component" value="Unassembled WGS sequence"/>
</dbReference>
<dbReference type="GO" id="GO:0005524">
    <property type="term" value="F:ATP binding"/>
    <property type="evidence" value="ECO:0007669"/>
    <property type="project" value="UniProtKB-UniRule"/>
</dbReference>
<feature type="domain" description="Thiamin pyrophosphokinase thiamin-binding" evidence="8">
    <location>
        <begin position="195"/>
        <end position="264"/>
    </location>
</feature>
<keyword evidence="5 7" id="KW-0418">Kinase</keyword>
<reference evidence="9" key="1">
    <citation type="submission" date="2021-02" db="EMBL/GenBank/DDBJ databases">
        <title>Genome sequence Cadophora malorum strain M34.</title>
        <authorList>
            <person name="Stefanovic E."/>
            <person name="Vu D."/>
            <person name="Scully C."/>
            <person name="Dijksterhuis J."/>
            <person name="Roader J."/>
            <person name="Houbraken J."/>
        </authorList>
    </citation>
    <scope>NUCLEOTIDE SEQUENCE</scope>
    <source>
        <strain evidence="9">M34</strain>
    </source>
</reference>
<keyword evidence="10" id="KW-1185">Reference proteome</keyword>
<protein>
    <recommendedName>
        <fullName evidence="7">Thiamine pyrophosphokinase</fullName>
        <ecNumber evidence="7">2.7.6.2</ecNumber>
    </recommendedName>
</protein>
<gene>
    <name evidence="9" type="ORF">IFR04_009613</name>
</gene>
<dbReference type="CDD" id="cd07995">
    <property type="entry name" value="TPK"/>
    <property type="match status" value="1"/>
</dbReference>
<evidence type="ECO:0000256" key="3">
    <source>
        <dbReference type="ARBA" id="ARBA00022679"/>
    </source>
</evidence>
<dbReference type="NCBIfam" id="TIGR01378">
    <property type="entry name" value="thi_PPkinase"/>
    <property type="match status" value="1"/>
</dbReference>
<dbReference type="GO" id="GO:0006772">
    <property type="term" value="P:thiamine metabolic process"/>
    <property type="evidence" value="ECO:0007669"/>
    <property type="project" value="InterPro"/>
</dbReference>
<dbReference type="GO" id="GO:0016301">
    <property type="term" value="F:kinase activity"/>
    <property type="evidence" value="ECO:0007669"/>
    <property type="project" value="UniProtKB-UniRule"/>
</dbReference>
<sequence length="275" mass="30313">MQERPASEYQSGIPAPMTEDQVPVTKWQPADIFSATPKNHQPFAILILNQALRLPAAVYSRLWASSIFKVAADGGANRLHDLNTRNMIDLSVDAVIGDLDSLLTETRKYWESKDVPVIHDPDQYSTDFGKAVKFIRSSPSRQAIDIVVIGGLGGRVDQGMATLSHLYTFQPDPAYSSGRMYLLSSESITFVLKTGTHKIQAKEGFDGIKLGKHVGIIPLKEPAIISTEGLEWDVQKWETEVGGQMSTSNHVKEELVMVETSKDVLFTIDLDTPGT</sequence>
<dbReference type="PIRSF" id="PIRSF031057">
    <property type="entry name" value="Thiamin_pyrophosphokinase"/>
    <property type="match status" value="1"/>
</dbReference>
<comment type="similarity">
    <text evidence="2 7">Belongs to the thiamine pyrophosphokinase family.</text>
</comment>
<evidence type="ECO:0000256" key="4">
    <source>
        <dbReference type="ARBA" id="ARBA00022741"/>
    </source>
</evidence>
<comment type="caution">
    <text evidence="9">The sequence shown here is derived from an EMBL/GenBank/DDBJ whole genome shotgun (WGS) entry which is preliminary data.</text>
</comment>
<dbReference type="EC" id="2.7.6.2" evidence="7"/>
<keyword evidence="3 7" id="KW-0808">Transferase</keyword>
<comment type="catalytic activity">
    <reaction evidence="7">
        <text>thiamine + ATP = thiamine diphosphate + AMP + H(+)</text>
        <dbReference type="Rhea" id="RHEA:11576"/>
        <dbReference type="ChEBI" id="CHEBI:15378"/>
        <dbReference type="ChEBI" id="CHEBI:18385"/>
        <dbReference type="ChEBI" id="CHEBI:30616"/>
        <dbReference type="ChEBI" id="CHEBI:58937"/>
        <dbReference type="ChEBI" id="CHEBI:456215"/>
    </reaction>
</comment>
<evidence type="ECO:0000256" key="6">
    <source>
        <dbReference type="ARBA" id="ARBA00022840"/>
    </source>
</evidence>
<dbReference type="AlphaFoldDB" id="A0A8H7TE99"/>
<dbReference type="UniPathway" id="UPA00060">
    <property type="reaction ID" value="UER00597"/>
</dbReference>
<organism evidence="9 10">
    <name type="scientific">Cadophora malorum</name>
    <dbReference type="NCBI Taxonomy" id="108018"/>
    <lineage>
        <taxon>Eukaryota</taxon>
        <taxon>Fungi</taxon>
        <taxon>Dikarya</taxon>
        <taxon>Ascomycota</taxon>
        <taxon>Pezizomycotina</taxon>
        <taxon>Leotiomycetes</taxon>
        <taxon>Helotiales</taxon>
        <taxon>Ploettnerulaceae</taxon>
        <taxon>Cadophora</taxon>
    </lineage>
</organism>
<dbReference type="SMART" id="SM00983">
    <property type="entry name" value="TPK_B1_binding"/>
    <property type="match status" value="1"/>
</dbReference>
<evidence type="ECO:0000259" key="8">
    <source>
        <dbReference type="SMART" id="SM00983"/>
    </source>
</evidence>
<dbReference type="Pfam" id="PF04263">
    <property type="entry name" value="TPK_catalytic"/>
    <property type="match status" value="1"/>
</dbReference>
<dbReference type="SUPFAM" id="SSF63999">
    <property type="entry name" value="Thiamin pyrophosphokinase, catalytic domain"/>
    <property type="match status" value="1"/>
</dbReference>
<dbReference type="EMBL" id="JAFJYH010000160">
    <property type="protein sequence ID" value="KAG4417243.1"/>
    <property type="molecule type" value="Genomic_DNA"/>
</dbReference>
<dbReference type="InterPro" id="IPR036759">
    <property type="entry name" value="TPK_catalytic_sf"/>
</dbReference>
<evidence type="ECO:0000313" key="9">
    <source>
        <dbReference type="EMBL" id="KAG4417243.1"/>
    </source>
</evidence>
<proteinExistence type="inferred from homology"/>
<name>A0A8H7TE99_9HELO</name>
<evidence type="ECO:0000256" key="7">
    <source>
        <dbReference type="PIRNR" id="PIRNR031057"/>
    </source>
</evidence>
<keyword evidence="4 7" id="KW-0547">Nucleotide-binding</keyword>
<dbReference type="Gene3D" id="3.40.50.10240">
    <property type="entry name" value="Thiamin pyrophosphokinase, catalytic domain"/>
    <property type="match status" value="1"/>
</dbReference>
<evidence type="ECO:0000256" key="1">
    <source>
        <dbReference type="ARBA" id="ARBA00005078"/>
    </source>
</evidence>
<dbReference type="PANTHER" id="PTHR13622">
    <property type="entry name" value="THIAMIN PYROPHOSPHOKINASE"/>
    <property type="match status" value="1"/>
</dbReference>
<dbReference type="GO" id="GO:0009229">
    <property type="term" value="P:thiamine diphosphate biosynthetic process"/>
    <property type="evidence" value="ECO:0007669"/>
    <property type="project" value="UniProtKB-UniRule"/>
</dbReference>
<evidence type="ECO:0000313" key="10">
    <source>
        <dbReference type="Proteomes" id="UP000664132"/>
    </source>
</evidence>
<evidence type="ECO:0000256" key="5">
    <source>
        <dbReference type="ARBA" id="ARBA00022777"/>
    </source>
</evidence>
<dbReference type="InterPro" id="IPR016966">
    <property type="entry name" value="Thiamin_pyrophosphokinase_euk"/>
</dbReference>
<accession>A0A8H7TE99</accession>
<dbReference type="InterPro" id="IPR036371">
    <property type="entry name" value="TPK_B1-bd_sf"/>
</dbReference>
<evidence type="ECO:0000256" key="2">
    <source>
        <dbReference type="ARBA" id="ARBA00006785"/>
    </source>
</evidence>
<dbReference type="Pfam" id="PF04265">
    <property type="entry name" value="TPK_B1_binding"/>
    <property type="match status" value="1"/>
</dbReference>
<dbReference type="SUPFAM" id="SSF63862">
    <property type="entry name" value="Thiamin pyrophosphokinase, substrate-binding domain"/>
    <property type="match status" value="1"/>
</dbReference>
<dbReference type="FunFam" id="2.60.120.320:FF:000001">
    <property type="entry name" value="Thiamine pyrophosphokinase"/>
    <property type="match status" value="1"/>
</dbReference>
<keyword evidence="6 7" id="KW-0067">ATP-binding</keyword>